<dbReference type="InterPro" id="IPR003439">
    <property type="entry name" value="ABC_transporter-like_ATP-bd"/>
</dbReference>
<evidence type="ECO:0000256" key="3">
    <source>
        <dbReference type="ARBA" id="ARBA00022496"/>
    </source>
</evidence>
<evidence type="ECO:0000256" key="10">
    <source>
        <dbReference type="ARBA" id="ARBA00023136"/>
    </source>
</evidence>
<organism evidence="12 13">
    <name type="scientific">Corynebacterium pseudogenitalium</name>
    <dbReference type="NCBI Taxonomy" id="38303"/>
    <lineage>
        <taxon>Bacteria</taxon>
        <taxon>Bacillati</taxon>
        <taxon>Actinomycetota</taxon>
        <taxon>Actinomycetes</taxon>
        <taxon>Mycobacteriales</taxon>
        <taxon>Corynebacteriaceae</taxon>
        <taxon>Corynebacterium</taxon>
    </lineage>
</organism>
<evidence type="ECO:0000259" key="11">
    <source>
        <dbReference type="PROSITE" id="PS50893"/>
    </source>
</evidence>
<evidence type="ECO:0000313" key="13">
    <source>
        <dbReference type="Proteomes" id="UP001205080"/>
    </source>
</evidence>
<evidence type="ECO:0000256" key="6">
    <source>
        <dbReference type="ARBA" id="ARBA00022840"/>
    </source>
</evidence>
<dbReference type="EMBL" id="JAGPYW010000022">
    <property type="protein sequence ID" value="MCQ4615192.1"/>
    <property type="molecule type" value="Genomic_DNA"/>
</dbReference>
<keyword evidence="3" id="KW-0410">Iron transport</keyword>
<evidence type="ECO:0000256" key="1">
    <source>
        <dbReference type="ARBA" id="ARBA00022448"/>
    </source>
</evidence>
<accession>A0ABD4TS98</accession>
<dbReference type="AlphaFoldDB" id="A0ABD4TS98"/>
<protein>
    <submittedName>
        <fullName evidence="12">ABC transporter ATP-binding protein</fullName>
    </submittedName>
</protein>
<dbReference type="GO" id="GO:0005524">
    <property type="term" value="F:ATP binding"/>
    <property type="evidence" value="ECO:0007669"/>
    <property type="project" value="UniProtKB-KW"/>
</dbReference>
<dbReference type="PANTHER" id="PTHR42781:SF1">
    <property type="entry name" value="THIAMINE IMPORT ATP-BINDING PROTEIN THIQ"/>
    <property type="match status" value="1"/>
</dbReference>
<dbReference type="GO" id="GO:0006826">
    <property type="term" value="P:iron ion transport"/>
    <property type="evidence" value="ECO:0007669"/>
    <property type="project" value="UniProtKB-KW"/>
</dbReference>
<keyword evidence="4" id="KW-0997">Cell inner membrane</keyword>
<evidence type="ECO:0000256" key="9">
    <source>
        <dbReference type="ARBA" id="ARBA00023065"/>
    </source>
</evidence>
<dbReference type="SUPFAM" id="SSF52540">
    <property type="entry name" value="P-loop containing nucleoside triphosphate hydrolases"/>
    <property type="match status" value="1"/>
</dbReference>
<name>A0ABD4TS98_9CORY</name>
<keyword evidence="2" id="KW-1003">Cell membrane</keyword>
<evidence type="ECO:0000256" key="5">
    <source>
        <dbReference type="ARBA" id="ARBA00022741"/>
    </source>
</evidence>
<sequence length="344" mass="37585">MAAITIRNLLNTINLDADPCELIVILGRSGAGKTTMLKALAGLTHAPGHITIDGQPIHHLPPHKRPITMMMDHPALFPHLTITDNIRFTGANHDAVNVAMLSLGIDDLAHRYPHQLSTGQQQKVALARALVQQPTLMLFDEPLAHVDTYSSKQLKQQILRTHQRLGSTTFYVTHDIDEAFSIADRIIYLTNGHITQDAAPQDLREQPATVEIARHLGATIFIPTTGTITHTQYGTATAHVTLLGQHHTIPAEPTLTTNDTLVAIGYPTSAIATPTGQQARHLTDNIGQITRSVYMGEYQEVGIETSYGRIVLHCDPDAPLAYTAPGDEVHIHLDPAKMWCTRAG</sequence>
<gene>
    <name evidence="12" type="ORF">KBX22_10735</name>
</gene>
<dbReference type="InterPro" id="IPR003593">
    <property type="entry name" value="AAA+_ATPase"/>
</dbReference>
<dbReference type="InterPro" id="IPR015853">
    <property type="entry name" value="ABC_transpr_FbpC"/>
</dbReference>
<dbReference type="Pfam" id="PF00005">
    <property type="entry name" value="ABC_tran"/>
    <property type="match status" value="1"/>
</dbReference>
<keyword evidence="5" id="KW-0547">Nucleotide-binding</keyword>
<dbReference type="PANTHER" id="PTHR42781">
    <property type="entry name" value="SPERMIDINE/PUTRESCINE IMPORT ATP-BINDING PROTEIN POTA"/>
    <property type="match status" value="1"/>
</dbReference>
<dbReference type="InterPro" id="IPR050093">
    <property type="entry name" value="ABC_SmlMolc_Importer"/>
</dbReference>
<keyword evidence="1" id="KW-0813">Transport</keyword>
<dbReference type="Gene3D" id="3.40.50.300">
    <property type="entry name" value="P-loop containing nucleotide triphosphate hydrolases"/>
    <property type="match status" value="1"/>
</dbReference>
<comment type="caution">
    <text evidence="12">The sequence shown here is derived from an EMBL/GenBank/DDBJ whole genome shotgun (WGS) entry which is preliminary data.</text>
</comment>
<keyword evidence="10" id="KW-0472">Membrane</keyword>
<keyword evidence="7" id="KW-1278">Translocase</keyword>
<reference evidence="12 13" key="1">
    <citation type="submission" date="2021-04" db="EMBL/GenBank/DDBJ databases">
        <title>Corynebacterium genitalium sp. nov. and Corynebacterium genitalium sp. nov., two new species of the genus Corynebacterium.</title>
        <authorList>
            <person name="Jaen-Luchoro D."/>
            <person name="Pinyeiro-Iglesias B."/>
            <person name="Al-Shaer S."/>
            <person name="Karlsson R."/>
            <person name="Gonzales-Siles L."/>
            <person name="Cardew S."/>
            <person name="Jensie-Markopolous S."/>
            <person name="Ohlen M."/>
            <person name="Inganas E."/>
            <person name="Moore E.R.B."/>
        </authorList>
    </citation>
    <scope>NUCLEOTIDE SEQUENCE [LARGE SCALE GENOMIC DNA]</scope>
    <source>
        <strain evidence="12 13">CCUG 55013</strain>
    </source>
</reference>
<dbReference type="SMART" id="SM00382">
    <property type="entry name" value="AAA"/>
    <property type="match status" value="1"/>
</dbReference>
<evidence type="ECO:0000256" key="4">
    <source>
        <dbReference type="ARBA" id="ARBA00022519"/>
    </source>
</evidence>
<dbReference type="Proteomes" id="UP001205080">
    <property type="component" value="Unassembled WGS sequence"/>
</dbReference>
<dbReference type="CDD" id="cd03259">
    <property type="entry name" value="ABC_Carb_Solutes_like"/>
    <property type="match status" value="1"/>
</dbReference>
<proteinExistence type="predicted"/>
<dbReference type="InterPro" id="IPR027417">
    <property type="entry name" value="P-loop_NTPase"/>
</dbReference>
<dbReference type="PROSITE" id="PS50893">
    <property type="entry name" value="ABC_TRANSPORTER_2"/>
    <property type="match status" value="1"/>
</dbReference>
<evidence type="ECO:0000313" key="12">
    <source>
        <dbReference type="EMBL" id="MCQ4615192.1"/>
    </source>
</evidence>
<keyword evidence="6 12" id="KW-0067">ATP-binding</keyword>
<evidence type="ECO:0000256" key="7">
    <source>
        <dbReference type="ARBA" id="ARBA00022967"/>
    </source>
</evidence>
<keyword evidence="9" id="KW-0406">Ion transport</keyword>
<dbReference type="RefSeq" id="WP_256001494.1">
    <property type="nucleotide sequence ID" value="NZ_JAGPYW010000022.1"/>
</dbReference>
<keyword evidence="8" id="KW-0408">Iron</keyword>
<evidence type="ECO:0000256" key="2">
    <source>
        <dbReference type="ARBA" id="ARBA00022475"/>
    </source>
</evidence>
<evidence type="ECO:0000256" key="8">
    <source>
        <dbReference type="ARBA" id="ARBA00023004"/>
    </source>
</evidence>
<feature type="domain" description="ABC transporter" evidence="11">
    <location>
        <begin position="1"/>
        <end position="216"/>
    </location>
</feature>